<evidence type="ECO:0000256" key="1">
    <source>
        <dbReference type="SAM" id="MobiDB-lite"/>
    </source>
</evidence>
<feature type="region of interest" description="Disordered" evidence="1">
    <location>
        <begin position="33"/>
        <end position="56"/>
    </location>
</feature>
<proteinExistence type="predicted"/>
<sequence length="246" mass="24091">MTSALDTTRTSRTTRIAAGTLLSALALTGAVACSSPSDQAPAPQPTGDAAPPAGVDDATRAAYGQANQGALALVALGGLGTEKGVGAQVQGLAPDLTSQGQALLDQVKQAATAAGVTLGDQLDAQQQALIADLQSRSGQPFDTAWLQAAQSLLQQARDAANAVLNDPNASPEAKAAARDALAELDALAARLSSASSSAGASTPGSVNAGTGGQAADADDLLPLVLAGSGLVLLGAGGYTARRRSRA</sequence>
<evidence type="ECO:0000313" key="4">
    <source>
        <dbReference type="EMBL" id="GAA4559704.1"/>
    </source>
</evidence>
<evidence type="ECO:0000256" key="2">
    <source>
        <dbReference type="SAM" id="SignalP"/>
    </source>
</evidence>
<feature type="chain" id="PRO_5045668749" description="DUF4142 domain-containing protein" evidence="2">
    <location>
        <begin position="33"/>
        <end position="246"/>
    </location>
</feature>
<dbReference type="EMBL" id="BAABGT010000122">
    <property type="protein sequence ID" value="GAA4559704.1"/>
    <property type="molecule type" value="Genomic_DNA"/>
</dbReference>
<feature type="domain" description="DUF4142" evidence="3">
    <location>
        <begin position="60"/>
        <end position="187"/>
    </location>
</feature>
<evidence type="ECO:0000313" key="5">
    <source>
        <dbReference type="Proteomes" id="UP001501598"/>
    </source>
</evidence>
<keyword evidence="2" id="KW-0732">Signal</keyword>
<comment type="caution">
    <text evidence="4">The sequence shown here is derived from an EMBL/GenBank/DDBJ whole genome shotgun (WGS) entry which is preliminary data.</text>
</comment>
<reference evidence="5" key="1">
    <citation type="journal article" date="2019" name="Int. J. Syst. Evol. Microbiol.">
        <title>The Global Catalogue of Microorganisms (GCM) 10K type strain sequencing project: providing services to taxonomists for standard genome sequencing and annotation.</title>
        <authorList>
            <consortium name="The Broad Institute Genomics Platform"/>
            <consortium name="The Broad Institute Genome Sequencing Center for Infectious Disease"/>
            <person name="Wu L."/>
            <person name="Ma J."/>
        </authorList>
    </citation>
    <scope>NUCLEOTIDE SEQUENCE [LARGE SCALE GENOMIC DNA]</scope>
    <source>
        <strain evidence="5">JCM 17906</strain>
    </source>
</reference>
<feature type="signal peptide" evidence="2">
    <location>
        <begin position="1"/>
        <end position="32"/>
    </location>
</feature>
<name>A0ABP8S401_9PSEU</name>
<accession>A0ABP8S401</accession>
<protein>
    <recommendedName>
        <fullName evidence="3">DUF4142 domain-containing protein</fullName>
    </recommendedName>
</protein>
<dbReference type="RefSeq" id="WP_345427463.1">
    <property type="nucleotide sequence ID" value="NZ_BAABGT010000122.1"/>
</dbReference>
<dbReference type="Pfam" id="PF13628">
    <property type="entry name" value="DUF4142"/>
    <property type="match status" value="1"/>
</dbReference>
<evidence type="ECO:0000259" key="3">
    <source>
        <dbReference type="Pfam" id="PF13628"/>
    </source>
</evidence>
<keyword evidence="5" id="KW-1185">Reference proteome</keyword>
<organism evidence="4 5">
    <name type="scientific">Pseudonocardia xishanensis</name>
    <dbReference type="NCBI Taxonomy" id="630995"/>
    <lineage>
        <taxon>Bacteria</taxon>
        <taxon>Bacillati</taxon>
        <taxon>Actinomycetota</taxon>
        <taxon>Actinomycetes</taxon>
        <taxon>Pseudonocardiales</taxon>
        <taxon>Pseudonocardiaceae</taxon>
        <taxon>Pseudonocardia</taxon>
    </lineage>
</organism>
<dbReference type="Proteomes" id="UP001501598">
    <property type="component" value="Unassembled WGS sequence"/>
</dbReference>
<dbReference type="InterPro" id="IPR025419">
    <property type="entry name" value="DUF4142"/>
</dbReference>
<gene>
    <name evidence="4" type="ORF">GCM10023175_68150</name>
</gene>